<dbReference type="Gene3D" id="3.40.50.80">
    <property type="entry name" value="Nucleotide-binding domain of ferredoxin-NADP reductase (FNR) module"/>
    <property type="match status" value="1"/>
</dbReference>
<dbReference type="InterPro" id="IPR012675">
    <property type="entry name" value="Beta-grasp_dom_sf"/>
</dbReference>
<dbReference type="GO" id="GO:0016491">
    <property type="term" value="F:oxidoreductase activity"/>
    <property type="evidence" value="ECO:0007669"/>
    <property type="project" value="InterPro"/>
</dbReference>
<feature type="domain" description="2Fe-2S ferredoxin-type" evidence="4">
    <location>
        <begin position="482"/>
        <end position="566"/>
    </location>
</feature>
<reference evidence="7" key="1">
    <citation type="journal article" date="2020" name="Stud. Mycol.">
        <title>101 Dothideomycetes genomes: a test case for predicting lifestyles and emergence of pathogens.</title>
        <authorList>
            <person name="Haridas S."/>
            <person name="Albert R."/>
            <person name="Binder M."/>
            <person name="Bloem J."/>
            <person name="Labutti K."/>
            <person name="Salamov A."/>
            <person name="Andreopoulos B."/>
            <person name="Baker S."/>
            <person name="Barry K."/>
            <person name="Bills G."/>
            <person name="Bluhm B."/>
            <person name="Cannon C."/>
            <person name="Castanera R."/>
            <person name="Culley D."/>
            <person name="Daum C."/>
            <person name="Ezra D."/>
            <person name="Gonzalez J."/>
            <person name="Henrissat B."/>
            <person name="Kuo A."/>
            <person name="Liang C."/>
            <person name="Lipzen A."/>
            <person name="Lutzoni F."/>
            <person name="Magnuson J."/>
            <person name="Mondo S."/>
            <person name="Nolan M."/>
            <person name="Ohm R."/>
            <person name="Pangilinan J."/>
            <person name="Park H.-J."/>
            <person name="Ramirez L."/>
            <person name="Alfaro M."/>
            <person name="Sun H."/>
            <person name="Tritt A."/>
            <person name="Yoshinaga Y."/>
            <person name="Zwiers L.-H."/>
            <person name="Turgeon B."/>
            <person name="Goodwin S."/>
            <person name="Spatafora J."/>
            <person name="Crous P."/>
            <person name="Grigoriev I."/>
        </authorList>
    </citation>
    <scope>NUCLEOTIDE SEQUENCE</scope>
    <source>
        <strain evidence="7">CBS 123094</strain>
    </source>
</reference>
<keyword evidence="8" id="KW-1185">Reference proteome</keyword>
<dbReference type="InterPro" id="IPR052353">
    <property type="entry name" value="Benzoxazolinone_Detox_Enz"/>
</dbReference>
<dbReference type="PANTHER" id="PTHR30212">
    <property type="entry name" value="PROTEIN YIIM"/>
    <property type="match status" value="1"/>
</dbReference>
<dbReference type="PROSITE" id="PS51085">
    <property type="entry name" value="2FE2S_FER_2"/>
    <property type="match status" value="1"/>
</dbReference>
<evidence type="ECO:0000313" key="8">
    <source>
        <dbReference type="Proteomes" id="UP000799779"/>
    </source>
</evidence>
<dbReference type="Gene3D" id="3.10.20.30">
    <property type="match status" value="1"/>
</dbReference>
<dbReference type="GO" id="GO:0030151">
    <property type="term" value="F:molybdenum ion binding"/>
    <property type="evidence" value="ECO:0007669"/>
    <property type="project" value="InterPro"/>
</dbReference>
<evidence type="ECO:0000259" key="5">
    <source>
        <dbReference type="PROSITE" id="PS51340"/>
    </source>
</evidence>
<keyword evidence="2" id="KW-0411">Iron-sulfur</keyword>
<dbReference type="OrthoDB" id="5390at2759"/>
<feature type="domain" description="MOSC" evidence="5">
    <location>
        <begin position="53"/>
        <end position="194"/>
    </location>
</feature>
<feature type="region of interest" description="Disordered" evidence="3">
    <location>
        <begin position="1"/>
        <end position="27"/>
    </location>
</feature>
<dbReference type="EMBL" id="ML977603">
    <property type="protein sequence ID" value="KAF1998545.1"/>
    <property type="molecule type" value="Genomic_DNA"/>
</dbReference>
<keyword evidence="1" id="KW-0408">Iron</keyword>
<dbReference type="PRINTS" id="PR00409">
    <property type="entry name" value="PHDIOXRDTASE"/>
</dbReference>
<dbReference type="CDD" id="cd06185">
    <property type="entry name" value="PDR_like"/>
    <property type="match status" value="1"/>
</dbReference>
<proteinExistence type="predicted"/>
<dbReference type="PROSITE" id="PS00197">
    <property type="entry name" value="2FE2S_FER_1"/>
    <property type="match status" value="1"/>
</dbReference>
<dbReference type="Pfam" id="PF03473">
    <property type="entry name" value="MOSC"/>
    <property type="match status" value="1"/>
</dbReference>
<dbReference type="GO" id="GO:0030170">
    <property type="term" value="F:pyridoxal phosphate binding"/>
    <property type="evidence" value="ECO:0007669"/>
    <property type="project" value="InterPro"/>
</dbReference>
<dbReference type="Pfam" id="PF00111">
    <property type="entry name" value="Fer2"/>
    <property type="match status" value="1"/>
</dbReference>
<dbReference type="InterPro" id="IPR036010">
    <property type="entry name" value="2Fe-2S_ferredoxin-like_sf"/>
</dbReference>
<feature type="domain" description="FAD-binding FR-type" evidence="6">
    <location>
        <begin position="262"/>
        <end position="363"/>
    </location>
</feature>
<evidence type="ECO:0000259" key="6">
    <source>
        <dbReference type="PROSITE" id="PS51384"/>
    </source>
</evidence>
<dbReference type="CDD" id="cd00207">
    <property type="entry name" value="fer2"/>
    <property type="match status" value="1"/>
</dbReference>
<dbReference type="PROSITE" id="PS51384">
    <property type="entry name" value="FAD_FR"/>
    <property type="match status" value="1"/>
</dbReference>
<dbReference type="Proteomes" id="UP000799779">
    <property type="component" value="Unassembled WGS sequence"/>
</dbReference>
<keyword evidence="1" id="KW-0001">2Fe-2S</keyword>
<dbReference type="InterPro" id="IPR006058">
    <property type="entry name" value="2Fe2S_fd_BS"/>
</dbReference>
<name>A0A6A5WH86_9PLEO</name>
<dbReference type="InterPro" id="IPR005163">
    <property type="entry name" value="Tri_helical_YiiM-like"/>
</dbReference>
<evidence type="ECO:0000256" key="3">
    <source>
        <dbReference type="SAM" id="MobiDB-lite"/>
    </source>
</evidence>
<protein>
    <submittedName>
        <fullName evidence="7">PK beta-barrel-protein domain-containing protein-like protein</fullName>
    </submittedName>
</protein>
<evidence type="ECO:0000256" key="1">
    <source>
        <dbReference type="ARBA" id="ARBA00022714"/>
    </source>
</evidence>
<dbReference type="InterPro" id="IPR005302">
    <property type="entry name" value="MoCF_Sase_C"/>
</dbReference>
<keyword evidence="1" id="KW-0479">Metal-binding</keyword>
<feature type="compositionally biased region" description="Pro residues" evidence="3">
    <location>
        <begin position="7"/>
        <end position="27"/>
    </location>
</feature>
<dbReference type="GO" id="GO:0051537">
    <property type="term" value="F:2 iron, 2 sulfur cluster binding"/>
    <property type="evidence" value="ECO:0007669"/>
    <property type="project" value="UniProtKB-KW"/>
</dbReference>
<organism evidence="7 8">
    <name type="scientific">Amniculicola lignicola CBS 123094</name>
    <dbReference type="NCBI Taxonomy" id="1392246"/>
    <lineage>
        <taxon>Eukaryota</taxon>
        <taxon>Fungi</taxon>
        <taxon>Dikarya</taxon>
        <taxon>Ascomycota</taxon>
        <taxon>Pezizomycotina</taxon>
        <taxon>Dothideomycetes</taxon>
        <taxon>Pleosporomycetidae</taxon>
        <taxon>Pleosporales</taxon>
        <taxon>Amniculicolaceae</taxon>
        <taxon>Amniculicola</taxon>
    </lineage>
</organism>
<dbReference type="InterPro" id="IPR011037">
    <property type="entry name" value="Pyrv_Knase-like_insert_dom_sf"/>
</dbReference>
<dbReference type="SUPFAM" id="SSF54292">
    <property type="entry name" value="2Fe-2S ferredoxin-like"/>
    <property type="match status" value="1"/>
</dbReference>
<dbReference type="InterPro" id="IPR017927">
    <property type="entry name" value="FAD-bd_FR_type"/>
</dbReference>
<dbReference type="PROSITE" id="PS51340">
    <property type="entry name" value="MOSC"/>
    <property type="match status" value="1"/>
</dbReference>
<evidence type="ECO:0000259" key="4">
    <source>
        <dbReference type="PROSITE" id="PS51085"/>
    </source>
</evidence>
<accession>A0A6A5WH86</accession>
<dbReference type="Gene3D" id="2.40.33.20">
    <property type="entry name" value="PK beta-barrel domain-like"/>
    <property type="match status" value="1"/>
</dbReference>
<dbReference type="InterPro" id="IPR017938">
    <property type="entry name" value="Riboflavin_synthase-like_b-brl"/>
</dbReference>
<evidence type="ECO:0000313" key="7">
    <source>
        <dbReference type="EMBL" id="KAF1998545.1"/>
    </source>
</evidence>
<sequence>MTVPEQDVPPSPPSPSSHLRNPPPFPPHPLLQIRSGRIKKTFGIACDSAIYKTSLQGPVPITPIGIPTDEHAYHDHGGPEMALLHYSSAHYANWKEELPSSEHLFTPGGFGENLVSGDLDERTVCIGDKIAIGDVDNGGVLVEVTQPRAPCFKLNHRFEVKDMAKRAQTQFRTGWMYKILRTGYISAGDEIRLVERVHPEWTVARVQWYLYHEKDNVEAMREIVGLEELGDSIKGTVRKRLEKGQVENMEGRMFGDEETVMDVWSRYTIVEKRTETKTVTAFALEAVDPVKDIVSVEPGSHVRLKLGGKLVRAYSVIGGTNKRFELGIALDANSRGGSKFLHTQTNIGDMLTVGKITASFPLANEAQRHIIIAGGIGITAFLAALSWLQDQKKDYELHFAVSSEIPFQSQIKKLEENARVYNKSLGQRLDLKTVFTGADENTHIYCCGPERLMSGVSDIAKASRIPESSVHFEQFTITTSGDPFTVELRESKKTIEVGPTTSLLDALKAVGLDIDSSCEVGNCGTCKVNLCRGRVAHRGTGLMEQEKGAAMLSCVSRGVGTIVLNL</sequence>
<dbReference type="SUPFAM" id="SSF52343">
    <property type="entry name" value="Ferredoxin reductase-like, C-terminal NADP-linked domain"/>
    <property type="match status" value="1"/>
</dbReference>
<dbReference type="InterPro" id="IPR001041">
    <property type="entry name" value="2Fe-2S_ferredoxin-type"/>
</dbReference>
<dbReference type="SUPFAM" id="SSF63380">
    <property type="entry name" value="Riboflavin synthase domain-like"/>
    <property type="match status" value="1"/>
</dbReference>
<dbReference type="Gene3D" id="2.40.30.10">
    <property type="entry name" value="Translation factors"/>
    <property type="match status" value="1"/>
</dbReference>
<dbReference type="Pfam" id="PF03475">
    <property type="entry name" value="YiiM_3-alpha"/>
    <property type="match status" value="1"/>
</dbReference>
<evidence type="ECO:0000256" key="2">
    <source>
        <dbReference type="ARBA" id="ARBA00023014"/>
    </source>
</evidence>
<gene>
    <name evidence="7" type="ORF">P154DRAFT_248515</name>
</gene>
<dbReference type="AlphaFoldDB" id="A0A6A5WH86"/>
<dbReference type="InterPro" id="IPR039261">
    <property type="entry name" value="FNR_nucleotide-bd"/>
</dbReference>
<dbReference type="SUPFAM" id="SSF50800">
    <property type="entry name" value="PK beta-barrel domain-like"/>
    <property type="match status" value="1"/>
</dbReference>
<dbReference type="PANTHER" id="PTHR30212:SF2">
    <property type="entry name" value="PROTEIN YIIM"/>
    <property type="match status" value="1"/>
</dbReference>